<evidence type="ECO:0000256" key="1">
    <source>
        <dbReference type="SAM" id="MobiDB-lite"/>
    </source>
</evidence>
<keyword evidence="2" id="KW-1133">Transmembrane helix</keyword>
<proteinExistence type="predicted"/>
<keyword evidence="2" id="KW-0812">Transmembrane</keyword>
<dbReference type="EMBL" id="OZ037944">
    <property type="protein sequence ID" value="CAL1697313.1"/>
    <property type="molecule type" value="Genomic_DNA"/>
</dbReference>
<evidence type="ECO:0000256" key="2">
    <source>
        <dbReference type="SAM" id="Phobius"/>
    </source>
</evidence>
<dbReference type="EMBL" id="OZ037944">
    <property type="protein sequence ID" value="CAL1697312.1"/>
    <property type="molecule type" value="Genomic_DNA"/>
</dbReference>
<reference evidence="4" key="2">
    <citation type="submission" date="2024-04" db="EMBL/GenBank/DDBJ databases">
        <authorList>
            <person name="Shaw F."/>
            <person name="Minotto A."/>
        </authorList>
    </citation>
    <scope>NUCLEOTIDE SEQUENCE [LARGE SCALE GENOMIC DNA]</scope>
</reference>
<keyword evidence="4" id="KW-1185">Reference proteome</keyword>
<feature type="region of interest" description="Disordered" evidence="1">
    <location>
        <begin position="88"/>
        <end position="130"/>
    </location>
</feature>
<organism evidence="3 4">
    <name type="scientific">Somion occarium</name>
    <dbReference type="NCBI Taxonomy" id="3059160"/>
    <lineage>
        <taxon>Eukaryota</taxon>
        <taxon>Fungi</taxon>
        <taxon>Dikarya</taxon>
        <taxon>Basidiomycota</taxon>
        <taxon>Agaricomycotina</taxon>
        <taxon>Agaricomycetes</taxon>
        <taxon>Polyporales</taxon>
        <taxon>Cerrenaceae</taxon>
        <taxon>Somion</taxon>
    </lineage>
</organism>
<sequence>MKPVYVALPNSPLDDHEAKPFVQSESTEELYRVGASSVKTLSTKMTVLAYILCALTVLLASANLASSIYNACYSHGHNTSIDKLPRPDIFAGLPKNPTMGHHVEPSMPASHTEDSHGHAHEHEHNHAAQA</sequence>
<reference evidence="3" key="1">
    <citation type="submission" date="2024-04" db="EMBL/GenBank/DDBJ databases">
        <authorList>
            <person name="European Reference Genome Atlas."/>
        </authorList>
    </citation>
    <scope>NUCLEOTIDE SEQUENCE</scope>
</reference>
<protein>
    <submittedName>
        <fullName evidence="3">Uncharacterized protein</fullName>
    </submittedName>
</protein>
<dbReference type="Proteomes" id="UP001497453">
    <property type="component" value="Chromosome 1"/>
</dbReference>
<keyword evidence="2" id="KW-0472">Membrane</keyword>
<feature type="compositionally biased region" description="Basic and acidic residues" evidence="1">
    <location>
        <begin position="111"/>
        <end position="130"/>
    </location>
</feature>
<evidence type="ECO:0000313" key="3">
    <source>
        <dbReference type="EMBL" id="CAL1697312.1"/>
    </source>
</evidence>
<gene>
    <name evidence="3" type="ORF">GFSPODELE1_LOCUS1591</name>
</gene>
<accession>A0ABP1CRN3</accession>
<name>A0ABP1CRN3_9APHY</name>
<evidence type="ECO:0000313" key="4">
    <source>
        <dbReference type="Proteomes" id="UP001497453"/>
    </source>
</evidence>
<feature type="transmembrane region" description="Helical" evidence="2">
    <location>
        <begin position="47"/>
        <end position="69"/>
    </location>
</feature>